<gene>
    <name evidence="1" type="ORF">PR048_009615</name>
</gene>
<organism evidence="1 2">
    <name type="scientific">Dryococelus australis</name>
    <dbReference type="NCBI Taxonomy" id="614101"/>
    <lineage>
        <taxon>Eukaryota</taxon>
        <taxon>Metazoa</taxon>
        <taxon>Ecdysozoa</taxon>
        <taxon>Arthropoda</taxon>
        <taxon>Hexapoda</taxon>
        <taxon>Insecta</taxon>
        <taxon>Pterygota</taxon>
        <taxon>Neoptera</taxon>
        <taxon>Polyneoptera</taxon>
        <taxon>Phasmatodea</taxon>
        <taxon>Verophasmatodea</taxon>
        <taxon>Anareolatae</taxon>
        <taxon>Phasmatidae</taxon>
        <taxon>Eurycanthinae</taxon>
        <taxon>Dryococelus</taxon>
    </lineage>
</organism>
<name>A0ABQ9I276_9NEOP</name>
<dbReference type="PANTHER" id="PTHR47326">
    <property type="entry name" value="TRANSPOSABLE ELEMENT TC3 TRANSPOSASE-LIKE PROTEIN"/>
    <property type="match status" value="1"/>
</dbReference>
<dbReference type="PANTHER" id="PTHR47326:SF1">
    <property type="entry name" value="HTH PSQ-TYPE DOMAIN-CONTAINING PROTEIN"/>
    <property type="match status" value="1"/>
</dbReference>
<sequence>MIYCYGDEGGLSGKRPDGACWANCVVEARLLRRDSTELVTGLGRRPIPVAEPAAPVCADVDVVNDDCGMGNRHFSVSAALLAVVNFKAVETSHRRDGYRSRHNTPSARELLCDSPYTRRMSASSALPCFPNQLQLWEHLKALVYATPINPVQVLQERVINAYQHILEQPGLFQRLELAAPYQPPRSPDFNPLDFYLWTHLKALVYATQMDDLDTLRNSIVASCETTRDTPGIHQRIQVSMQLRVDACKENNADESSSEPASSFDNRGLRVKQLLIPPTPTPHATKMAGRATNMLERRSTLNAWSPTCQPPTLPIGGSFAICRAACQTQGLFLEPHAANQTMGTSAPKKPSCKFRRCVHFSSVHITLLKCALFTAGRCVAPTSPSPGYVAVLALVRLTKVWASLFSAGRTGSLLLVPQLLVGEFTASVVRPARVEVPARAAGRSLSAVLKTLVSVLSAARQPMRDERFCNSLYTAEPSLMSASSVRTVPEDKEQAFREASHQHMWRFQYIYL</sequence>
<reference evidence="1 2" key="1">
    <citation type="submission" date="2023-02" db="EMBL/GenBank/DDBJ databases">
        <title>LHISI_Scaffold_Assembly.</title>
        <authorList>
            <person name="Stuart O.P."/>
            <person name="Cleave R."/>
            <person name="Magrath M.J.L."/>
            <person name="Mikheyev A.S."/>
        </authorList>
    </citation>
    <scope>NUCLEOTIDE SEQUENCE [LARGE SCALE GENOMIC DNA]</scope>
    <source>
        <strain evidence="1">Daus_M_001</strain>
        <tissue evidence="1">Leg muscle</tissue>
    </source>
</reference>
<evidence type="ECO:0000313" key="2">
    <source>
        <dbReference type="Proteomes" id="UP001159363"/>
    </source>
</evidence>
<accession>A0ABQ9I276</accession>
<keyword evidence="2" id="KW-1185">Reference proteome</keyword>
<evidence type="ECO:0000313" key="1">
    <source>
        <dbReference type="EMBL" id="KAJ8890108.1"/>
    </source>
</evidence>
<comment type="caution">
    <text evidence="1">The sequence shown here is derived from an EMBL/GenBank/DDBJ whole genome shotgun (WGS) entry which is preliminary data.</text>
</comment>
<dbReference type="Gene3D" id="3.30.420.10">
    <property type="entry name" value="Ribonuclease H-like superfamily/Ribonuclease H"/>
    <property type="match status" value="1"/>
</dbReference>
<dbReference type="InterPro" id="IPR036397">
    <property type="entry name" value="RNaseH_sf"/>
</dbReference>
<proteinExistence type="predicted"/>
<dbReference type="Proteomes" id="UP001159363">
    <property type="component" value="Chromosome 3"/>
</dbReference>
<dbReference type="EMBL" id="JARBHB010000003">
    <property type="protein sequence ID" value="KAJ8890108.1"/>
    <property type="molecule type" value="Genomic_DNA"/>
</dbReference>
<protein>
    <submittedName>
        <fullName evidence="1">Uncharacterized protein</fullName>
    </submittedName>
</protein>